<evidence type="ECO:0000256" key="1">
    <source>
        <dbReference type="ARBA" id="ARBA00004418"/>
    </source>
</evidence>
<dbReference type="InterPro" id="IPR015168">
    <property type="entry name" value="SsuA/THI5"/>
</dbReference>
<evidence type="ECO:0000256" key="3">
    <source>
        <dbReference type="ARBA" id="ARBA00022729"/>
    </source>
</evidence>
<evidence type="ECO:0000256" key="2">
    <source>
        <dbReference type="ARBA" id="ARBA00010742"/>
    </source>
</evidence>
<dbReference type="EMBL" id="JAKOGG010000020">
    <property type="protein sequence ID" value="MCS4558398.1"/>
    <property type="molecule type" value="Genomic_DNA"/>
</dbReference>
<sequence>MQKIFLALFALLSILLLLLGRTQTEISEFIPAERTFRIGVSSTLLSSPIIIADRLGFFADQGLDVLLVPFKGGNACFNALMRFDVDLATSSDSVVMFNSLERDDFVVIASFSQSDNDLKLITRADEQLTTLSQLDGKTIGMVMGSASQYFYDSLLKMNDIEITTNDVNILPNEQGAALMAKAVDAIAVWEPFAYKLHESYPNKTFVFNTKGLYGISFNLIVRKPDNVQYQAESVQLLKALDRANEFILANPLEAQQHIAQYLKVPLKEIQGLWPDYLFRLSLDNALVSNLNAQARWAIQRQLTARDNPPDYRQFVDPTALNQAIHKPLVRTK</sequence>
<keyword evidence="6" id="KW-1185">Reference proteome</keyword>
<proteinExistence type="inferred from homology"/>
<evidence type="ECO:0000313" key="6">
    <source>
        <dbReference type="Proteomes" id="UP001201549"/>
    </source>
</evidence>
<evidence type="ECO:0000259" key="4">
    <source>
        <dbReference type="SMART" id="SM00062"/>
    </source>
</evidence>
<dbReference type="SMART" id="SM00062">
    <property type="entry name" value="PBPb"/>
    <property type="match status" value="1"/>
</dbReference>
<protein>
    <submittedName>
        <fullName evidence="5">ABC transporter substrate-binding protein</fullName>
    </submittedName>
</protein>
<gene>
    <name evidence="5" type="ORF">L9G74_18325</name>
</gene>
<dbReference type="Pfam" id="PF09084">
    <property type="entry name" value="NMT1"/>
    <property type="match status" value="1"/>
</dbReference>
<dbReference type="InterPro" id="IPR001638">
    <property type="entry name" value="Solute-binding_3/MltF_N"/>
</dbReference>
<name>A0ABT2FQ95_9GAMM</name>
<dbReference type="SUPFAM" id="SSF53850">
    <property type="entry name" value="Periplasmic binding protein-like II"/>
    <property type="match status" value="1"/>
</dbReference>
<dbReference type="PANTHER" id="PTHR30024:SF47">
    <property type="entry name" value="TAURINE-BINDING PERIPLASMIC PROTEIN"/>
    <property type="match status" value="1"/>
</dbReference>
<keyword evidence="3" id="KW-0732">Signal</keyword>
<feature type="domain" description="Solute-binding protein family 3/N-terminal" evidence="4">
    <location>
        <begin position="35"/>
        <end position="251"/>
    </location>
</feature>
<comment type="caution">
    <text evidence="5">The sequence shown here is derived from an EMBL/GenBank/DDBJ whole genome shotgun (WGS) entry which is preliminary data.</text>
</comment>
<organism evidence="5 6">
    <name type="scientific">Shewanella electrica</name>
    <dbReference type="NCBI Taxonomy" id="515560"/>
    <lineage>
        <taxon>Bacteria</taxon>
        <taxon>Pseudomonadati</taxon>
        <taxon>Pseudomonadota</taxon>
        <taxon>Gammaproteobacteria</taxon>
        <taxon>Alteromonadales</taxon>
        <taxon>Shewanellaceae</taxon>
        <taxon>Shewanella</taxon>
    </lineage>
</organism>
<comment type="similarity">
    <text evidence="2">Belongs to the bacterial solute-binding protein SsuA/TauA family.</text>
</comment>
<accession>A0ABT2FQ95</accession>
<comment type="subcellular location">
    <subcellularLocation>
        <location evidence="1">Periplasm</location>
    </subcellularLocation>
</comment>
<evidence type="ECO:0000313" key="5">
    <source>
        <dbReference type="EMBL" id="MCS4558398.1"/>
    </source>
</evidence>
<dbReference type="Proteomes" id="UP001201549">
    <property type="component" value="Unassembled WGS sequence"/>
</dbReference>
<dbReference type="RefSeq" id="WP_238898216.1">
    <property type="nucleotide sequence ID" value="NZ_JAKOGG010000020.1"/>
</dbReference>
<dbReference type="Gene3D" id="3.40.190.10">
    <property type="entry name" value="Periplasmic binding protein-like II"/>
    <property type="match status" value="3"/>
</dbReference>
<reference evidence="6" key="1">
    <citation type="submission" date="2023-07" db="EMBL/GenBank/DDBJ databases">
        <title>Shewanella mangrovi sp. nov., an acetaldehyde- degrading bacterium isolated from mangrove sediment.</title>
        <authorList>
            <person name="Liu Y."/>
        </authorList>
    </citation>
    <scope>NUCLEOTIDE SEQUENCE [LARGE SCALE GENOMIC DNA]</scope>
    <source>
        <strain evidence="6">C32</strain>
    </source>
</reference>
<dbReference type="PANTHER" id="PTHR30024">
    <property type="entry name" value="ALIPHATIC SULFONATES-BINDING PROTEIN-RELATED"/>
    <property type="match status" value="1"/>
</dbReference>